<dbReference type="Proteomes" id="UP000008237">
    <property type="component" value="Unassembled WGS sequence"/>
</dbReference>
<feature type="compositionally biased region" description="Polar residues" evidence="1">
    <location>
        <begin position="196"/>
        <end position="205"/>
    </location>
</feature>
<proteinExistence type="predicted"/>
<feature type="region of interest" description="Disordered" evidence="1">
    <location>
        <begin position="1414"/>
        <end position="1435"/>
    </location>
</feature>
<protein>
    <submittedName>
        <fullName evidence="2">Uncharacterized protein</fullName>
    </submittedName>
</protein>
<feature type="compositionally biased region" description="Basic and acidic residues" evidence="1">
    <location>
        <begin position="1840"/>
        <end position="1849"/>
    </location>
</feature>
<feature type="compositionally biased region" description="Basic and acidic residues" evidence="1">
    <location>
        <begin position="1765"/>
        <end position="1774"/>
    </location>
</feature>
<evidence type="ECO:0000313" key="3">
    <source>
        <dbReference type="Proteomes" id="UP000008237"/>
    </source>
</evidence>
<feature type="compositionally biased region" description="Basic and acidic residues" evidence="1">
    <location>
        <begin position="1615"/>
        <end position="1645"/>
    </location>
</feature>
<feature type="compositionally biased region" description="Basic and acidic residues" evidence="1">
    <location>
        <begin position="1024"/>
        <end position="1043"/>
    </location>
</feature>
<reference evidence="2 3" key="1">
    <citation type="journal article" date="2010" name="Science">
        <title>Genomic comparison of the ants Camponotus floridanus and Harpegnathos saltator.</title>
        <authorList>
            <person name="Bonasio R."/>
            <person name="Zhang G."/>
            <person name="Ye C."/>
            <person name="Mutti N.S."/>
            <person name="Fang X."/>
            <person name="Qin N."/>
            <person name="Donahue G."/>
            <person name="Yang P."/>
            <person name="Li Q."/>
            <person name="Li C."/>
            <person name="Zhang P."/>
            <person name="Huang Z."/>
            <person name="Berger S.L."/>
            <person name="Reinberg D."/>
            <person name="Wang J."/>
            <person name="Liebig J."/>
        </authorList>
    </citation>
    <scope>NUCLEOTIDE SEQUENCE [LARGE SCALE GENOMIC DNA]</scope>
    <source>
        <strain evidence="2 3">R22 G/1</strain>
    </source>
</reference>
<feature type="region of interest" description="Disordered" evidence="1">
    <location>
        <begin position="274"/>
        <end position="398"/>
    </location>
</feature>
<feature type="compositionally biased region" description="Basic and acidic residues" evidence="1">
    <location>
        <begin position="431"/>
        <end position="461"/>
    </location>
</feature>
<dbReference type="InParanoid" id="E2BSZ0"/>
<organism evidence="3">
    <name type="scientific">Harpegnathos saltator</name>
    <name type="common">Jerdon's jumping ant</name>
    <dbReference type="NCBI Taxonomy" id="610380"/>
    <lineage>
        <taxon>Eukaryota</taxon>
        <taxon>Metazoa</taxon>
        <taxon>Ecdysozoa</taxon>
        <taxon>Arthropoda</taxon>
        <taxon>Hexapoda</taxon>
        <taxon>Insecta</taxon>
        <taxon>Pterygota</taxon>
        <taxon>Neoptera</taxon>
        <taxon>Endopterygota</taxon>
        <taxon>Hymenoptera</taxon>
        <taxon>Apocrita</taxon>
        <taxon>Aculeata</taxon>
        <taxon>Formicoidea</taxon>
        <taxon>Formicidae</taxon>
        <taxon>Ponerinae</taxon>
        <taxon>Ponerini</taxon>
        <taxon>Harpegnathos</taxon>
    </lineage>
</organism>
<feature type="region of interest" description="Disordered" evidence="1">
    <location>
        <begin position="196"/>
        <end position="244"/>
    </location>
</feature>
<keyword evidence="3" id="KW-1185">Reference proteome</keyword>
<sequence length="1892" mass="213228">MSQHPHYPATLIVDGKGVLLQRFMQDQKARHEESMQEPEVIRTVESHQRPKNLYQHQHQQEVILLPEELELRSSHRHGGEEMGPNVQKMAIDDAYATQKMDAESRIRDVHRVQEVSMGLPGMSSTDRPVIPKEQPTTVQPSYAFHDLELARQNALLTRLLLERESRHVGGAMTTDAASYLETQSLPGQVAIATQTDRAAATQLTERQARSRSDNDESDEESRSRKKTKTKKRYGESESSKRTRTLWMKSPIEEEEKNECFDKRLNILRKKVKEVKEGRKVSLEPEVLREISDSLDENGSSYPEKRGKRSPRTREKAAEESSVGYKVLGGEKNGSSSSTEVSKQRYETVSDEKPAEISSSPEISVDNGEYIRETTEKKSSRKECKVKKQKKVESIIRPSFRVLEREITMLTKKLSKLADKKTQHTAGDDGTGQEKPKTSKDSKRDSDQSTRRAKADERKRSEASPSTSKEVAAVSVKTRQKFKYQQAQIMSPGSSEYDDSLEKTKKPKAASRQEVAKQHKQPSSRSHAKMKRQTQAQVERKEHRKKIEQRARDAASKGTGVSEPKIEKTAVKLPSRAQKLAAIGRRENVMEEPSTSTSSDRVDSKKDPFAARRDFDRKSTESSDVPSISHHVDRREPKRKLARVSERFTDDFVTEQRTEDADPEDALRSVVDANLYEEDIAREAEITQQFSDDFTTGTQAKDAGHETQADAESRDETERDVSRDFGEELVTLKKIAEDVTVLRDSSTEHAQFEDESIEQLDAATERRTELLEITPRVEQIKDGREGTVPLDLLAQEAFEEHRAKRPTLHCSKCIDRAKLTDATEKHDEEAHEISHEIEEKVAREKEVTPETTDVRESKVLEDAEKSVKEETAAEGKHTESPEILSDPTKHTEQLGEEEQAKKNGLDSRTDVLPSKMDEEETKDVKDITDSSRSNGEDKAVESHAHEEEDSREESRHESKEHSEEETLPTESTIDILRKVAEELTPREIEDVSLREIKSDVEEGTKIITAMNIDDRYQDIAEEPGEISKEHITSESDSERMKEDETLTIEVLEEVSEISSRPSESETAHSSDIHPESLIERSEKTSLDVDEDSREMSRDSLIQAEPDKTTETAEADGETDRAKYNLSTEKEIESHGTVQEPHVFSQGASDLREAKLDESSKTELSTSPAEVTTSRKEVADTEQPQAEHTEEVKEASFREEHKEEAEESRDTKERSDDKTEEALGKSSPSDELKERPGDSHLEKASIGQSDTADEPETVAESVDAAGPQDQDQGEQRADVSDPIFSSFIDTLEVSEESDSSSDVSRKTTLSTRPYDTPRHRQKWQQQESLEIAVMPGIKAVGDETVTTAVETEAEGDTDSNLSLDEIESVEDSTATEAPTDEKTVGTGIATERFLLAEKIFSGEEKILAASGAEKVHVDGRQEDRGLESKLAEQIAEPEGDVKANVKQALTTIRDEVSFVAHVTELKDASKEKVEDESTPAGGTKGDMECTSEIPRETPYREIEEVPETAKPDDKSEIRSSSKQAEQADSKKERTSTEDAKVEETRVKDVEVGETRSKDYKNGAPSDVAKKETSKSPVNKKTKVERSKAAAAVAKKRVIDEESEARAASIPSRRRSRRDIDGDTDKTRKKKDDGSRIQSRKVEEEPQRKQTLPRTRAKTDKRMTIPAKSTGEIDTSKTRSKYMAWYNKKREEAEKKRLEKKAAEDEEQLPRWVSRGLKSQATKPRGRLGTDHKTPEMTPRTRRKIKPLVNVESEQLKAIVRQGRELRKAEGNLKEDPPVQIFARSPPSVSTSDAQQHRLLQHSEYKYEKAPPPFYLHPPPAPHPSPQLSPERSRFEVQPSTSQREEELRTDEMVPLQSGVRLRHQQLLEKKSVFDIAYSEAAPSQLRSDSATPPS</sequence>
<feature type="compositionally biased region" description="Polar residues" evidence="1">
    <location>
        <begin position="685"/>
        <end position="698"/>
    </location>
</feature>
<feature type="compositionally biased region" description="Basic and acidic residues" evidence="1">
    <location>
        <begin position="821"/>
        <end position="879"/>
    </location>
</feature>
<feature type="compositionally biased region" description="Basic and acidic residues" evidence="1">
    <location>
        <begin position="341"/>
        <end position="354"/>
    </location>
</feature>
<dbReference type="EMBL" id="GL450313">
    <property type="protein sequence ID" value="EFN81178.1"/>
    <property type="molecule type" value="Genomic_DNA"/>
</dbReference>
<evidence type="ECO:0000313" key="2">
    <source>
        <dbReference type="EMBL" id="EFN81178.1"/>
    </source>
</evidence>
<feature type="compositionally biased region" description="Basic and acidic residues" evidence="1">
    <location>
        <begin position="1116"/>
        <end position="1132"/>
    </location>
</feature>
<feature type="compositionally biased region" description="Basic and acidic residues" evidence="1">
    <location>
        <begin position="274"/>
        <end position="291"/>
    </location>
</feature>
<feature type="compositionally biased region" description="Basic and acidic residues" evidence="1">
    <location>
        <begin position="1688"/>
        <end position="1700"/>
    </location>
</feature>
<feature type="region of interest" description="Disordered" evidence="1">
    <location>
        <begin position="1765"/>
        <end position="1858"/>
    </location>
</feature>
<feature type="compositionally biased region" description="Basic and acidic residues" evidence="1">
    <location>
        <begin position="1414"/>
        <end position="1428"/>
    </location>
</feature>
<dbReference type="OrthoDB" id="6510378at2759"/>
<dbReference type="STRING" id="610380.E2BSZ0"/>
<feature type="region of interest" description="Disordered" evidence="1">
    <location>
        <begin position="1346"/>
        <end position="1383"/>
    </location>
</feature>
<feature type="region of interest" description="Disordered" evidence="1">
    <location>
        <begin position="681"/>
        <end position="722"/>
    </location>
</feature>
<feature type="region of interest" description="Disordered" evidence="1">
    <location>
        <begin position="1019"/>
        <end position="1325"/>
    </location>
</feature>
<dbReference type="OMA" id="SSNWAIE"/>
<feature type="compositionally biased region" description="Basic and acidic residues" evidence="1">
    <location>
        <begin position="1061"/>
        <end position="1085"/>
    </location>
</feature>
<feature type="region of interest" description="Disordered" evidence="1">
    <location>
        <begin position="1462"/>
        <end position="1675"/>
    </location>
</feature>
<feature type="compositionally biased region" description="Basic and acidic residues" evidence="1">
    <location>
        <begin position="599"/>
        <end position="620"/>
    </location>
</feature>
<feature type="region of interest" description="Disordered" evidence="1">
    <location>
        <begin position="1688"/>
        <end position="1746"/>
    </location>
</feature>
<feature type="compositionally biased region" description="Polar residues" evidence="1">
    <location>
        <begin position="482"/>
        <end position="493"/>
    </location>
</feature>
<feature type="compositionally biased region" description="Basic and acidic residues" evidence="1">
    <location>
        <begin position="701"/>
        <end position="722"/>
    </location>
</feature>
<gene>
    <name evidence="2" type="ORF">EAI_13110</name>
</gene>
<feature type="compositionally biased region" description="Basic and acidic residues" evidence="1">
    <location>
        <begin position="1148"/>
        <end position="1159"/>
    </location>
</feature>
<feature type="compositionally biased region" description="Basic and acidic residues" evidence="1">
    <location>
        <begin position="886"/>
        <end position="908"/>
    </location>
</feature>
<feature type="compositionally biased region" description="Basic and acidic residues" evidence="1">
    <location>
        <begin position="1171"/>
        <end position="1241"/>
    </location>
</feature>
<evidence type="ECO:0000256" key="1">
    <source>
        <dbReference type="SAM" id="MobiDB-lite"/>
    </source>
</evidence>
<name>E2BSZ0_HARSA</name>
<feature type="compositionally biased region" description="Basic and acidic residues" evidence="1">
    <location>
        <begin position="368"/>
        <end position="382"/>
    </location>
</feature>
<feature type="compositionally biased region" description="Basic and acidic residues" evidence="1">
    <location>
        <begin position="1462"/>
        <end position="1473"/>
    </location>
</feature>
<feature type="compositionally biased region" description="Basic and acidic residues" evidence="1">
    <location>
        <begin position="1491"/>
        <end position="1558"/>
    </location>
</feature>
<feature type="compositionally biased region" description="Pro residues" evidence="1">
    <location>
        <begin position="1807"/>
        <end position="1824"/>
    </location>
</feature>
<feature type="region of interest" description="Disordered" evidence="1">
    <location>
        <begin position="821"/>
        <end position="972"/>
    </location>
</feature>
<feature type="compositionally biased region" description="Basic and acidic residues" evidence="1">
    <location>
        <begin position="921"/>
        <end position="963"/>
    </location>
</feature>
<feature type="compositionally biased region" description="Polar residues" evidence="1">
    <location>
        <begin position="1160"/>
        <end position="1170"/>
    </location>
</feature>
<accession>E2BSZ0</accession>
<feature type="compositionally biased region" description="Basic residues" evidence="1">
    <location>
        <begin position="517"/>
        <end position="531"/>
    </location>
</feature>
<feature type="region of interest" description="Disordered" evidence="1">
    <location>
        <begin position="414"/>
        <end position="640"/>
    </location>
</feature>